<dbReference type="PRINTS" id="PR00081">
    <property type="entry name" value="GDHRDH"/>
</dbReference>
<sequence>MTPPTAISDVDQEPVPSDTFSQSSVTTVSSSLPTPQLLSLSGKTIAITGGGRGLGITLALAVLEAGGHVACLDLLPSPSPVEWAQLSKLAKASNLSISYHRCDITDEGAMRQILSGIADEGDRRNAPFAGTIACAGIQQKTPALEYPVADFERMLRVNVTGTFVTCKQSARVLVERKLPGSIMMVASMSGQIANRGLTCTAYNTSKAALHQMCRSLAQEWGQYGIRVNTLSPGYIRTAMTDALLQAEPDVETTWMQGAMLGRLGVPDDFKASAVFLLSEGSSFVTGTDLRVDGGHCASA</sequence>
<dbReference type="InterPro" id="IPR036291">
    <property type="entry name" value="NAD(P)-bd_dom_sf"/>
</dbReference>
<evidence type="ECO:0000313" key="7">
    <source>
        <dbReference type="Proteomes" id="UP001244011"/>
    </source>
</evidence>
<evidence type="ECO:0000256" key="1">
    <source>
        <dbReference type="ARBA" id="ARBA00006484"/>
    </source>
</evidence>
<comment type="similarity">
    <text evidence="1">Belongs to the short-chain dehydrogenases/reductases (SDR) family.</text>
</comment>
<dbReference type="Gene3D" id="3.40.50.720">
    <property type="entry name" value="NAD(P)-binding Rossmann-like Domain"/>
    <property type="match status" value="1"/>
</dbReference>
<feature type="region of interest" description="Disordered" evidence="4">
    <location>
        <begin position="1"/>
        <end position="33"/>
    </location>
</feature>
<dbReference type="Pfam" id="PF13561">
    <property type="entry name" value="adh_short_C2"/>
    <property type="match status" value="1"/>
</dbReference>
<evidence type="ECO:0000256" key="3">
    <source>
        <dbReference type="ARBA" id="ARBA00023002"/>
    </source>
</evidence>
<dbReference type="InterPro" id="IPR057326">
    <property type="entry name" value="KR_dom"/>
</dbReference>
<dbReference type="PANTHER" id="PTHR43008:SF9">
    <property type="entry name" value="OXIDOREDUCTASE"/>
    <property type="match status" value="1"/>
</dbReference>
<dbReference type="EMBL" id="MU839044">
    <property type="protein sequence ID" value="KAK1762063.1"/>
    <property type="molecule type" value="Genomic_DNA"/>
</dbReference>
<keyword evidence="7" id="KW-1185">Reference proteome</keyword>
<evidence type="ECO:0000313" key="6">
    <source>
        <dbReference type="EMBL" id="KAK1762063.1"/>
    </source>
</evidence>
<evidence type="ECO:0000256" key="4">
    <source>
        <dbReference type="SAM" id="MobiDB-lite"/>
    </source>
</evidence>
<organism evidence="6 7">
    <name type="scientific">Phialemonium atrogriseum</name>
    <dbReference type="NCBI Taxonomy" id="1093897"/>
    <lineage>
        <taxon>Eukaryota</taxon>
        <taxon>Fungi</taxon>
        <taxon>Dikarya</taxon>
        <taxon>Ascomycota</taxon>
        <taxon>Pezizomycotina</taxon>
        <taxon>Sordariomycetes</taxon>
        <taxon>Sordariomycetidae</taxon>
        <taxon>Cephalothecales</taxon>
        <taxon>Cephalothecaceae</taxon>
        <taxon>Phialemonium</taxon>
    </lineage>
</organism>
<dbReference type="SUPFAM" id="SSF51735">
    <property type="entry name" value="NAD(P)-binding Rossmann-fold domains"/>
    <property type="match status" value="1"/>
</dbReference>
<evidence type="ECO:0000259" key="5">
    <source>
        <dbReference type="SMART" id="SM00822"/>
    </source>
</evidence>
<dbReference type="PANTHER" id="PTHR43008">
    <property type="entry name" value="BENZIL REDUCTASE"/>
    <property type="match status" value="1"/>
</dbReference>
<dbReference type="GO" id="GO:0050664">
    <property type="term" value="F:oxidoreductase activity, acting on NAD(P)H, oxygen as acceptor"/>
    <property type="evidence" value="ECO:0007669"/>
    <property type="project" value="TreeGrafter"/>
</dbReference>
<dbReference type="SMART" id="SM00822">
    <property type="entry name" value="PKS_KR"/>
    <property type="match status" value="1"/>
</dbReference>
<dbReference type="PROSITE" id="PS00061">
    <property type="entry name" value="ADH_SHORT"/>
    <property type="match status" value="1"/>
</dbReference>
<name>A0AAJ0BRH3_9PEZI</name>
<dbReference type="InterPro" id="IPR020904">
    <property type="entry name" value="Sc_DH/Rdtase_CS"/>
</dbReference>
<keyword evidence="3" id="KW-0560">Oxidoreductase</keyword>
<reference evidence="6" key="1">
    <citation type="submission" date="2023-06" db="EMBL/GenBank/DDBJ databases">
        <title>Genome-scale phylogeny and comparative genomics of the fungal order Sordariales.</title>
        <authorList>
            <consortium name="Lawrence Berkeley National Laboratory"/>
            <person name="Hensen N."/>
            <person name="Bonometti L."/>
            <person name="Westerberg I."/>
            <person name="Brannstrom I.O."/>
            <person name="Guillou S."/>
            <person name="Cros-Aarteil S."/>
            <person name="Calhoun S."/>
            <person name="Haridas S."/>
            <person name="Kuo A."/>
            <person name="Mondo S."/>
            <person name="Pangilinan J."/>
            <person name="Riley R."/>
            <person name="Labutti K."/>
            <person name="Andreopoulos B."/>
            <person name="Lipzen A."/>
            <person name="Chen C."/>
            <person name="Yanf M."/>
            <person name="Daum C."/>
            <person name="Ng V."/>
            <person name="Clum A."/>
            <person name="Steindorff A."/>
            <person name="Ohm R."/>
            <person name="Martin F."/>
            <person name="Silar P."/>
            <person name="Natvig D."/>
            <person name="Lalanne C."/>
            <person name="Gautier V."/>
            <person name="Ament-Velasquez S.L."/>
            <person name="Kruys A."/>
            <person name="Hutchinson M.I."/>
            <person name="Powell A.J."/>
            <person name="Barry K."/>
            <person name="Miller A.N."/>
            <person name="Grigoriev I.V."/>
            <person name="Debuchy R."/>
            <person name="Gladieux P."/>
            <person name="Thoren M.H."/>
            <person name="Johannesson H."/>
        </authorList>
    </citation>
    <scope>NUCLEOTIDE SEQUENCE</scope>
    <source>
        <strain evidence="6">8032-3</strain>
    </source>
</reference>
<dbReference type="FunFam" id="3.40.50.720:FF:000245">
    <property type="entry name" value="Short chain dehydrogenase, putative"/>
    <property type="match status" value="1"/>
</dbReference>
<dbReference type="GeneID" id="85308551"/>
<evidence type="ECO:0000256" key="2">
    <source>
        <dbReference type="ARBA" id="ARBA00022857"/>
    </source>
</evidence>
<dbReference type="AlphaFoldDB" id="A0AAJ0BRH3"/>
<dbReference type="InterPro" id="IPR002347">
    <property type="entry name" value="SDR_fam"/>
</dbReference>
<gene>
    <name evidence="6" type="ORF">QBC33DRAFT_482359</name>
</gene>
<dbReference type="Proteomes" id="UP001244011">
    <property type="component" value="Unassembled WGS sequence"/>
</dbReference>
<feature type="compositionally biased region" description="Low complexity" evidence="4">
    <location>
        <begin position="21"/>
        <end position="33"/>
    </location>
</feature>
<dbReference type="RefSeq" id="XP_060278276.1">
    <property type="nucleotide sequence ID" value="XM_060425364.1"/>
</dbReference>
<proteinExistence type="inferred from homology"/>
<dbReference type="GO" id="GO:0016616">
    <property type="term" value="F:oxidoreductase activity, acting on the CH-OH group of donors, NAD or NADP as acceptor"/>
    <property type="evidence" value="ECO:0007669"/>
    <property type="project" value="UniProtKB-ARBA"/>
</dbReference>
<protein>
    <submittedName>
        <fullName evidence="6">D-arabinitol 2-dehydrogenase</fullName>
    </submittedName>
</protein>
<keyword evidence="2" id="KW-0521">NADP</keyword>
<comment type="caution">
    <text evidence="6">The sequence shown here is derived from an EMBL/GenBank/DDBJ whole genome shotgun (WGS) entry which is preliminary data.</text>
</comment>
<feature type="domain" description="Ketoreductase" evidence="5">
    <location>
        <begin position="43"/>
        <end position="233"/>
    </location>
</feature>
<accession>A0AAJ0BRH3</accession>